<dbReference type="AlphaFoldDB" id="B3RM20"/>
<dbReference type="FunFam" id="1.20.1420.30:FF:000009">
    <property type="entry name" value="sodium/potassium/calcium exchanger 5 isoform X2"/>
    <property type="match status" value="1"/>
</dbReference>
<dbReference type="RefSeq" id="XP_002108088.1">
    <property type="nucleotide sequence ID" value="XM_002108052.1"/>
</dbReference>
<evidence type="ECO:0000259" key="18">
    <source>
        <dbReference type="Pfam" id="PF01699"/>
    </source>
</evidence>
<dbReference type="InterPro" id="IPR004837">
    <property type="entry name" value="NaCa_Exmemb"/>
</dbReference>
<evidence type="ECO:0000313" key="19">
    <source>
        <dbReference type="EMBL" id="EDV28886.1"/>
    </source>
</evidence>
<dbReference type="PANTHER" id="PTHR10846">
    <property type="entry name" value="SODIUM/POTASSIUM/CALCIUM EXCHANGER"/>
    <property type="match status" value="1"/>
</dbReference>
<keyword evidence="13" id="KW-0915">Sodium</keyword>
<feature type="domain" description="Sodium/calcium exchanger membrane region" evidence="18">
    <location>
        <begin position="195"/>
        <end position="282"/>
    </location>
</feature>
<evidence type="ECO:0000256" key="1">
    <source>
        <dbReference type="ARBA" id="ARBA00004141"/>
    </source>
</evidence>
<keyword evidence="10" id="KW-0769">Symport</keyword>
<feature type="transmembrane region" description="Helical" evidence="17">
    <location>
        <begin position="68"/>
        <end position="85"/>
    </location>
</feature>
<keyword evidence="16" id="KW-0739">Sodium transport</keyword>
<dbReference type="GO" id="GO:0015293">
    <property type="term" value="F:symporter activity"/>
    <property type="evidence" value="ECO:0007669"/>
    <property type="project" value="UniProtKB-KW"/>
</dbReference>
<name>B3RM20_TRIAD</name>
<evidence type="ECO:0000256" key="13">
    <source>
        <dbReference type="ARBA" id="ARBA00023053"/>
    </source>
</evidence>
<dbReference type="GO" id="GO:0005886">
    <property type="term" value="C:plasma membrane"/>
    <property type="evidence" value="ECO:0000318"/>
    <property type="project" value="GO_Central"/>
</dbReference>
<keyword evidence="14" id="KW-0406">Ion transport</keyword>
<evidence type="ECO:0000256" key="3">
    <source>
        <dbReference type="ARBA" id="ARBA00022448"/>
    </source>
</evidence>
<evidence type="ECO:0000256" key="10">
    <source>
        <dbReference type="ARBA" id="ARBA00022847"/>
    </source>
</evidence>
<keyword evidence="8" id="KW-0732">Signal</keyword>
<evidence type="ECO:0000256" key="9">
    <source>
        <dbReference type="ARBA" id="ARBA00022837"/>
    </source>
</evidence>
<organism evidence="19 20">
    <name type="scientific">Trichoplax adhaerens</name>
    <name type="common">Trichoplax reptans</name>
    <dbReference type="NCBI Taxonomy" id="10228"/>
    <lineage>
        <taxon>Eukaryota</taxon>
        <taxon>Metazoa</taxon>
        <taxon>Placozoa</taxon>
        <taxon>Uniplacotomia</taxon>
        <taxon>Trichoplacea</taxon>
        <taxon>Trichoplacidae</taxon>
        <taxon>Trichoplax</taxon>
    </lineage>
</organism>
<dbReference type="KEGG" id="tad:TRIADDRAFT_14805"/>
<keyword evidence="9" id="KW-0106">Calcium</keyword>
<keyword evidence="11" id="KW-0630">Potassium</keyword>
<keyword evidence="20" id="KW-1185">Reference proteome</keyword>
<feature type="domain" description="Sodium/calcium exchanger membrane region" evidence="18">
    <location>
        <begin position="1"/>
        <end position="110"/>
    </location>
</feature>
<dbReference type="GO" id="GO:0070588">
    <property type="term" value="P:calcium ion transmembrane transport"/>
    <property type="evidence" value="ECO:0000318"/>
    <property type="project" value="GO_Central"/>
</dbReference>
<dbReference type="FunFam" id="1.20.1420.30:FF:000018">
    <property type="entry name" value="Sodium/potassium/calcium exchanger 2"/>
    <property type="match status" value="1"/>
</dbReference>
<gene>
    <name evidence="19" type="ORF">TRIADDRAFT_14805</name>
</gene>
<feature type="transmembrane region" description="Helical" evidence="17">
    <location>
        <begin position="155"/>
        <end position="179"/>
    </location>
</feature>
<evidence type="ECO:0000256" key="6">
    <source>
        <dbReference type="ARBA" id="ARBA00022568"/>
    </source>
</evidence>
<keyword evidence="7 17" id="KW-0812">Transmembrane</keyword>
<dbReference type="GO" id="GO:0006874">
    <property type="term" value="P:intracellular calcium ion homeostasis"/>
    <property type="evidence" value="ECO:0000318"/>
    <property type="project" value="GO_Central"/>
</dbReference>
<keyword evidence="5" id="KW-0633">Potassium transport</keyword>
<dbReference type="eggNOG" id="KOG1307">
    <property type="taxonomic scope" value="Eukaryota"/>
</dbReference>
<feature type="non-terminal residue" evidence="19">
    <location>
        <position position="286"/>
    </location>
</feature>
<dbReference type="OMA" id="VHKDAQF"/>
<feature type="transmembrane region" description="Helical" evidence="17">
    <location>
        <begin position="33"/>
        <end position="56"/>
    </location>
</feature>
<sequence length="286" mass="31964">LSEDVAGATFMAAGSSAPELFTSLASVTADNEVGAGTIVGSAVFNILIIIALSAAFAKRVLKIDWRPLIRDSVFYAISIIMFTIFVADYKIYIYEAIILLVMYVVYVVLMKFNPQLMKLMAGEYNETQSNREDENEDLLKHKLPSNREFSTRTCLCWQIFIFVLRWILLIFSFPFIWVFSWTVPNCSTEKYKKYYTLTFILSIVWIAVLSFGMVILVSRTGCILSIDSYTMGLVIVAIGTSIPDALSSIFAVRDGHGDMAVSNAIGSNIFDINLGLGLPYLIRILI</sequence>
<dbReference type="Pfam" id="PF01699">
    <property type="entry name" value="Na_Ca_ex"/>
    <property type="match status" value="2"/>
</dbReference>
<feature type="transmembrane region" description="Helical" evidence="17">
    <location>
        <begin position="229"/>
        <end position="252"/>
    </location>
</feature>
<evidence type="ECO:0000256" key="7">
    <source>
        <dbReference type="ARBA" id="ARBA00022692"/>
    </source>
</evidence>
<dbReference type="CTD" id="6749303"/>
<dbReference type="PhylomeDB" id="B3RM20"/>
<reference evidence="19 20" key="1">
    <citation type="journal article" date="2008" name="Nature">
        <title>The Trichoplax genome and the nature of placozoans.</title>
        <authorList>
            <person name="Srivastava M."/>
            <person name="Begovic E."/>
            <person name="Chapman J."/>
            <person name="Putnam N.H."/>
            <person name="Hellsten U."/>
            <person name="Kawashima T."/>
            <person name="Kuo A."/>
            <person name="Mitros T."/>
            <person name="Salamov A."/>
            <person name="Carpenter M.L."/>
            <person name="Signorovitch A.Y."/>
            <person name="Moreno M.A."/>
            <person name="Kamm K."/>
            <person name="Grimwood J."/>
            <person name="Schmutz J."/>
            <person name="Shapiro H."/>
            <person name="Grigoriev I.V."/>
            <person name="Buss L.W."/>
            <person name="Schierwater B."/>
            <person name="Dellaporta S.L."/>
            <person name="Rokhsar D.S."/>
        </authorList>
    </citation>
    <scope>NUCLEOTIDE SEQUENCE [LARGE SCALE GENOMIC DNA]</scope>
    <source>
        <strain evidence="19 20">Grell-BS-1999</strain>
    </source>
</reference>
<evidence type="ECO:0000256" key="11">
    <source>
        <dbReference type="ARBA" id="ARBA00022958"/>
    </source>
</evidence>
<dbReference type="STRING" id="10228.B3RM20"/>
<evidence type="ECO:0000256" key="16">
    <source>
        <dbReference type="ARBA" id="ARBA00023201"/>
    </source>
</evidence>
<dbReference type="PANTHER" id="PTHR10846:SF8">
    <property type="entry name" value="INNER MEMBRANE PROTEIN YRBG"/>
    <property type="match status" value="1"/>
</dbReference>
<comment type="subcellular location">
    <subcellularLocation>
        <location evidence="1">Membrane</location>
        <topology evidence="1">Multi-pass membrane protein</topology>
    </subcellularLocation>
</comment>
<proteinExistence type="inferred from homology"/>
<evidence type="ECO:0000256" key="15">
    <source>
        <dbReference type="ARBA" id="ARBA00023136"/>
    </source>
</evidence>
<dbReference type="InParanoid" id="B3RM20"/>
<feature type="transmembrane region" description="Helical" evidence="17">
    <location>
        <begin position="91"/>
        <end position="109"/>
    </location>
</feature>
<dbReference type="HOGENOM" id="CLU_007948_5_0_1"/>
<dbReference type="Gene3D" id="1.20.1420.30">
    <property type="entry name" value="NCX, central ion-binding region"/>
    <property type="match status" value="2"/>
</dbReference>
<evidence type="ECO:0000256" key="5">
    <source>
        <dbReference type="ARBA" id="ARBA00022538"/>
    </source>
</evidence>
<feature type="transmembrane region" description="Helical" evidence="17">
    <location>
        <begin position="194"/>
        <end position="217"/>
    </location>
</feature>
<evidence type="ECO:0000313" key="20">
    <source>
        <dbReference type="Proteomes" id="UP000009022"/>
    </source>
</evidence>
<dbReference type="OrthoDB" id="2127281at2759"/>
<dbReference type="InterPro" id="IPR004481">
    <property type="entry name" value="K/Na/Ca-exchanger"/>
</dbReference>
<keyword evidence="3" id="KW-0813">Transport</keyword>
<dbReference type="EMBL" id="DS985241">
    <property type="protein sequence ID" value="EDV28886.1"/>
    <property type="molecule type" value="Genomic_DNA"/>
</dbReference>
<dbReference type="GeneID" id="6749303"/>
<accession>B3RM20</accession>
<keyword evidence="4" id="KW-0050">Antiport</keyword>
<evidence type="ECO:0000256" key="12">
    <source>
        <dbReference type="ARBA" id="ARBA00022989"/>
    </source>
</evidence>
<evidence type="ECO:0000256" key="2">
    <source>
        <dbReference type="ARBA" id="ARBA00005364"/>
    </source>
</evidence>
<feature type="transmembrane region" description="Helical" evidence="17">
    <location>
        <begin position="264"/>
        <end position="282"/>
    </location>
</feature>
<keyword evidence="15 17" id="KW-0472">Membrane</keyword>
<comment type="similarity">
    <text evidence="2">Belongs to the Ca(2+):cation antiporter (CaCA) (TC 2.A.19) family. SLC24A subfamily.</text>
</comment>
<dbReference type="Proteomes" id="UP000009022">
    <property type="component" value="Unassembled WGS sequence"/>
</dbReference>
<dbReference type="GO" id="GO:0005262">
    <property type="term" value="F:calcium channel activity"/>
    <property type="evidence" value="ECO:0000318"/>
    <property type="project" value="GO_Central"/>
</dbReference>
<evidence type="ECO:0000256" key="14">
    <source>
        <dbReference type="ARBA" id="ARBA00023065"/>
    </source>
</evidence>
<keyword evidence="12 17" id="KW-1133">Transmembrane helix</keyword>
<dbReference type="NCBIfam" id="TIGR00367">
    <property type="entry name" value="calcium/sodium antiporter"/>
    <property type="match status" value="1"/>
</dbReference>
<evidence type="ECO:0000256" key="4">
    <source>
        <dbReference type="ARBA" id="ARBA00022449"/>
    </source>
</evidence>
<evidence type="ECO:0000256" key="17">
    <source>
        <dbReference type="SAM" id="Phobius"/>
    </source>
</evidence>
<feature type="non-terminal residue" evidence="19">
    <location>
        <position position="1"/>
    </location>
</feature>
<keyword evidence="6" id="KW-0109">Calcium transport</keyword>
<evidence type="ECO:0000256" key="8">
    <source>
        <dbReference type="ARBA" id="ARBA00022729"/>
    </source>
</evidence>
<dbReference type="InterPro" id="IPR044880">
    <property type="entry name" value="NCX_ion-bd_dom_sf"/>
</dbReference>
<protein>
    <recommendedName>
        <fullName evidence="18">Sodium/calcium exchanger membrane region domain-containing protein</fullName>
    </recommendedName>
</protein>
<dbReference type="GO" id="GO:0008273">
    <property type="term" value="F:calcium, potassium:sodium antiporter activity"/>
    <property type="evidence" value="ECO:0000318"/>
    <property type="project" value="GO_Central"/>
</dbReference>